<dbReference type="EMBL" id="CP001466">
    <property type="protein sequence ID" value="ACN53198.1"/>
    <property type="molecule type" value="Genomic_DNA"/>
</dbReference>
<dbReference type="Pfam" id="PF25672">
    <property type="entry name" value="BBH37"/>
    <property type="match status" value="1"/>
</dbReference>
<evidence type="ECO:0000313" key="2">
    <source>
        <dbReference type="EMBL" id="ACN53198.1"/>
    </source>
</evidence>
<gene>
    <name evidence="2" type="ORF">BSPA14S_K0005</name>
</gene>
<dbReference type="NCBIfam" id="NF033721">
    <property type="entry name" value="P12_lipo"/>
    <property type="match status" value="1"/>
</dbReference>
<dbReference type="AlphaFoldDB" id="C0RBR5"/>
<reference evidence="2 3" key="1">
    <citation type="journal article" date="2012" name="J. Bacteriol.">
        <title>Whole-Genome Sequences of Borrelia bissettii, Borrelia valaisiana, and Borrelia spielmanii.</title>
        <authorList>
            <person name="Schutzer S.E."/>
            <person name="Fraser-Liggett C.M."/>
            <person name="Qiu W.G."/>
            <person name="Kraiczy P."/>
            <person name="Mongodin E.F."/>
            <person name="Dunn J.J."/>
            <person name="Luft B.J."/>
            <person name="Casjens S.R."/>
        </authorList>
    </citation>
    <scope>NUCLEOTIDE SEQUENCE [LARGE SCALE GENOMIC DNA]</scope>
    <source>
        <strain evidence="2 3">A14S</strain>
        <plasmid evidence="2 3">A14S_lp36</plasmid>
    </source>
</reference>
<organism evidence="2 3">
    <name type="scientific">Borreliella spielmanii A14S</name>
    <dbReference type="NCBI Taxonomy" id="498742"/>
    <lineage>
        <taxon>Bacteria</taxon>
        <taxon>Pseudomonadati</taxon>
        <taxon>Spirochaetota</taxon>
        <taxon>Spirochaetia</taxon>
        <taxon>Spirochaetales</taxon>
        <taxon>Borreliaceae</taxon>
        <taxon>Borreliella</taxon>
    </lineage>
</organism>
<evidence type="ECO:0000313" key="3">
    <source>
        <dbReference type="Proteomes" id="UP000003481"/>
    </source>
</evidence>
<feature type="domain" description="BBH37-like helical" evidence="1">
    <location>
        <begin position="129"/>
        <end position="316"/>
    </location>
</feature>
<accession>C0RBR5</accession>
<geneLocation type="plasmid" evidence="2 3">
    <name>A14S_lp36</name>
</geneLocation>
<dbReference type="Proteomes" id="UP000003481">
    <property type="component" value="Plasmid A14S_lp36"/>
</dbReference>
<sequence>MNSNIFIFYDYEFIKIKQFINILGREDMKKNILAICILMLLILLSCNTSPLDELISKARGEFVAKKENKKNLDFIGKAQKDRKVVEQYMEGIEKQIVLAVPVESTGVEDLMILNFQYYPKKEIEIKEEDLVPITHEEKEAEKAISNVKSTIVGFEFSKQLVDDEHKLKNEYSQLESSFYTVYHAILELKNKVGSHLRNNNTKRQKLIQLQNQLNDRRADIEELGIKLESGLNERISAKYFFDQAQKTLKEAITERLKNKHKRYWARKINSSFLAKQAQNEAENALNQLEISSIKIVEVMARKKEIEKLIQEANSVLMGFKR</sequence>
<dbReference type="InterPro" id="IPR057717">
    <property type="entry name" value="BBH37-like_helical"/>
</dbReference>
<evidence type="ECO:0000259" key="1">
    <source>
        <dbReference type="Pfam" id="PF25672"/>
    </source>
</evidence>
<dbReference type="HOGENOM" id="CLU_077087_0_0_12"/>
<protein>
    <recommendedName>
        <fullName evidence="1">BBH37-like helical domain-containing protein</fullName>
    </recommendedName>
</protein>
<name>C0RBR5_9SPIR</name>
<proteinExistence type="predicted"/>
<dbReference type="InterPro" id="IPR058057">
    <property type="entry name" value="BBH37-like"/>
</dbReference>
<keyword evidence="2" id="KW-0614">Plasmid</keyword>